<dbReference type="InterPro" id="IPR029052">
    <property type="entry name" value="Metallo-depent_PP-like"/>
</dbReference>
<dbReference type="EMBL" id="JAKIXB020000016">
    <property type="protein sequence ID" value="KAL1601118.1"/>
    <property type="molecule type" value="Genomic_DNA"/>
</dbReference>
<dbReference type="PANTHER" id="PTHR32440">
    <property type="entry name" value="PHOSPHATASE DCR2-RELATED-RELATED"/>
    <property type="match status" value="1"/>
</dbReference>
<keyword evidence="3" id="KW-1185">Reference proteome</keyword>
<dbReference type="InterPro" id="IPR004843">
    <property type="entry name" value="Calcineurin-like_PHP"/>
</dbReference>
<dbReference type="Gene3D" id="3.60.21.10">
    <property type="match status" value="1"/>
</dbReference>
<reference evidence="2 3" key="1">
    <citation type="submission" date="2024-02" db="EMBL/GenBank/DDBJ databases">
        <title>De novo assembly and annotation of 12 fungi associated with fruit tree decline syndrome in Ontario, Canada.</title>
        <authorList>
            <person name="Sulman M."/>
            <person name="Ellouze W."/>
            <person name="Ilyukhin E."/>
        </authorList>
    </citation>
    <scope>NUCLEOTIDE SEQUENCE [LARGE SCALE GENOMIC DNA]</scope>
    <source>
        <strain evidence="2 3">M97-236</strain>
    </source>
</reference>
<accession>A0ABR3R9M1</accession>
<sequence length="521" mass="58098">MLLPVVIDVRVCHHPLADPCDCKQRRGGYVTEKDLYLYQHPDRQEAWLCAEVADETELADEALVVTSIIVGERPSDPPSGAVWEKRDGEVWVLKQEFRNQIDRAVTGVDVLYGADAVDPRPQWNLLQVPLQLDAPPEIPAARLSFRRGRVKPKLDAQVLRIPENGKYRIIQISDLHMIAGSGVCKDAMDAHGVYLRPVAADPRTVGFIDEVLERWKPKLVILTGDQVDHDVHDTQTALFKAVAPMEARGIPYATVFGNHDSEGTRALSRIEQMALLQSLPNCLSEPGPEEVDGVGNYIVHVFAAAPSKLPALTLYLLDSHGAISGFLGKLLSKFRNRYDHVKRSQIQWFMKTCDEERRKCEKAKNDSALNLSLAFFHIPLPEFTNCDAGIRTGLRREPTEGPFYNSRFYEILDKQGIAVIGTGHDHLNDFVAQSPQQAGQDGKPNFCSGGSAGFGAYGKYGKERTYRRVRGYDFDANARSLTTWTHVEYGAGKVDELELVKDGVLLSPWDRVDKGSSRVVQ</sequence>
<protein>
    <submittedName>
        <fullName evidence="2">Phosphatase dcr2</fullName>
    </submittedName>
</protein>
<dbReference type="Proteomes" id="UP001521222">
    <property type="component" value="Unassembled WGS sequence"/>
</dbReference>
<dbReference type="Pfam" id="PF00149">
    <property type="entry name" value="Metallophos"/>
    <property type="match status" value="1"/>
</dbReference>
<evidence type="ECO:0000313" key="3">
    <source>
        <dbReference type="Proteomes" id="UP001521222"/>
    </source>
</evidence>
<name>A0ABR3R9M1_9PLEO</name>
<evidence type="ECO:0000313" key="2">
    <source>
        <dbReference type="EMBL" id="KAL1601118.1"/>
    </source>
</evidence>
<dbReference type="PANTHER" id="PTHR32440:SF0">
    <property type="entry name" value="PHOSPHATASE DCR2-RELATED"/>
    <property type="match status" value="1"/>
</dbReference>
<organism evidence="2 3">
    <name type="scientific">Nothophoma quercina</name>
    <dbReference type="NCBI Taxonomy" id="749835"/>
    <lineage>
        <taxon>Eukaryota</taxon>
        <taxon>Fungi</taxon>
        <taxon>Dikarya</taxon>
        <taxon>Ascomycota</taxon>
        <taxon>Pezizomycotina</taxon>
        <taxon>Dothideomycetes</taxon>
        <taxon>Pleosporomycetidae</taxon>
        <taxon>Pleosporales</taxon>
        <taxon>Pleosporineae</taxon>
        <taxon>Didymellaceae</taxon>
        <taxon>Nothophoma</taxon>
    </lineage>
</organism>
<feature type="domain" description="Calcineurin-like phosphoesterase" evidence="1">
    <location>
        <begin position="168"/>
        <end position="426"/>
    </location>
</feature>
<evidence type="ECO:0000259" key="1">
    <source>
        <dbReference type="Pfam" id="PF00149"/>
    </source>
</evidence>
<dbReference type="SUPFAM" id="SSF56300">
    <property type="entry name" value="Metallo-dependent phosphatases"/>
    <property type="match status" value="1"/>
</dbReference>
<dbReference type="CDD" id="cd07383">
    <property type="entry name" value="MPP_Dcr2"/>
    <property type="match status" value="1"/>
</dbReference>
<gene>
    <name evidence="2" type="primary">DCR2</name>
    <name evidence="2" type="ORF">SLS59_005270</name>
</gene>
<proteinExistence type="predicted"/>
<comment type="caution">
    <text evidence="2">The sequence shown here is derived from an EMBL/GenBank/DDBJ whole genome shotgun (WGS) entry which is preliminary data.</text>
</comment>